<sequence>MNGAAVIIDLSTFKELLICARRHLTQFHLNLLIELLLHTSSQVLSCCDMSKRNIVSPIWPVRLLCLKNRALAA</sequence>
<accession>A0A0R3E3F0</accession>
<comment type="caution">
    <text evidence="1">The sequence shown here is derived from an EMBL/GenBank/DDBJ whole genome shotgun (WGS) entry which is preliminary data.</text>
</comment>
<dbReference type="EMBL" id="LJYG01000023">
    <property type="protein sequence ID" value="KRQ16711.1"/>
    <property type="molecule type" value="Genomic_DNA"/>
</dbReference>
<reference evidence="1 2" key="1">
    <citation type="submission" date="2015-09" db="EMBL/GenBank/DDBJ databases">
        <title>Draft Genome Sequence of Bradyrhizobium manausense Strain BR 3351T, a Novel Symbiotic Nitrogen-Fixing Alphaproteobacterium Isolated from Brazilian Amazon Rain Forest.</title>
        <authorList>
            <person name="De Araujo J.L."/>
            <person name="Zilli J.E."/>
        </authorList>
    </citation>
    <scope>NUCLEOTIDE SEQUENCE [LARGE SCALE GENOMIC DNA]</scope>
    <source>
        <strain evidence="1 2">BR3351</strain>
    </source>
</reference>
<protein>
    <submittedName>
        <fullName evidence="1">Uncharacterized protein</fullName>
    </submittedName>
</protein>
<dbReference type="AlphaFoldDB" id="A0A0R3E3F0"/>
<gene>
    <name evidence="1" type="ORF">AOQ71_04555</name>
</gene>
<evidence type="ECO:0000313" key="2">
    <source>
        <dbReference type="Proteomes" id="UP000051936"/>
    </source>
</evidence>
<evidence type="ECO:0000313" key="1">
    <source>
        <dbReference type="EMBL" id="KRQ16711.1"/>
    </source>
</evidence>
<organism evidence="1 2">
    <name type="scientific">Bradyrhizobium manausense</name>
    <dbReference type="NCBI Taxonomy" id="989370"/>
    <lineage>
        <taxon>Bacteria</taxon>
        <taxon>Pseudomonadati</taxon>
        <taxon>Pseudomonadota</taxon>
        <taxon>Alphaproteobacteria</taxon>
        <taxon>Hyphomicrobiales</taxon>
        <taxon>Nitrobacteraceae</taxon>
        <taxon>Bradyrhizobium</taxon>
    </lineage>
</organism>
<dbReference type="Proteomes" id="UP000051936">
    <property type="component" value="Unassembled WGS sequence"/>
</dbReference>
<name>A0A0R3E3F0_9BRAD</name>
<proteinExistence type="predicted"/>
<keyword evidence="2" id="KW-1185">Reference proteome</keyword>